<keyword evidence="3" id="KW-0175">Coiled coil</keyword>
<keyword evidence="6" id="KW-1185">Reference proteome</keyword>
<evidence type="ECO:0000256" key="3">
    <source>
        <dbReference type="SAM" id="Coils"/>
    </source>
</evidence>
<dbReference type="InterPro" id="IPR016187">
    <property type="entry name" value="CTDL_fold"/>
</dbReference>
<name>A0A7N6A229_ANATE</name>
<dbReference type="GO" id="GO:0030246">
    <property type="term" value="F:carbohydrate binding"/>
    <property type="evidence" value="ECO:0007669"/>
    <property type="project" value="UniProtKB-KW"/>
</dbReference>
<accession>A0A7N6A229</accession>
<dbReference type="Gene3D" id="1.20.5.400">
    <property type="match status" value="1"/>
</dbReference>
<dbReference type="PROSITE" id="PS50041">
    <property type="entry name" value="C_TYPE_LECTIN_2"/>
    <property type="match status" value="1"/>
</dbReference>
<dbReference type="InterPro" id="IPR018378">
    <property type="entry name" value="C-type_lectin_CS"/>
</dbReference>
<keyword evidence="2" id="KW-1015">Disulfide bond</keyword>
<protein>
    <recommendedName>
        <fullName evidence="4">C-type lectin domain-containing protein</fullName>
    </recommendedName>
</protein>
<reference evidence="5" key="3">
    <citation type="submission" date="2025-09" db="UniProtKB">
        <authorList>
            <consortium name="Ensembl"/>
        </authorList>
    </citation>
    <scope>IDENTIFICATION</scope>
</reference>
<dbReference type="SMART" id="SM00034">
    <property type="entry name" value="CLECT"/>
    <property type="match status" value="1"/>
</dbReference>
<organism evidence="5 6">
    <name type="scientific">Anabas testudineus</name>
    <name type="common">Climbing perch</name>
    <name type="synonym">Anthias testudineus</name>
    <dbReference type="NCBI Taxonomy" id="64144"/>
    <lineage>
        <taxon>Eukaryota</taxon>
        <taxon>Metazoa</taxon>
        <taxon>Chordata</taxon>
        <taxon>Craniata</taxon>
        <taxon>Vertebrata</taxon>
        <taxon>Euteleostomi</taxon>
        <taxon>Actinopterygii</taxon>
        <taxon>Neopterygii</taxon>
        <taxon>Teleostei</taxon>
        <taxon>Neoteleostei</taxon>
        <taxon>Acanthomorphata</taxon>
        <taxon>Anabantaria</taxon>
        <taxon>Anabantiformes</taxon>
        <taxon>Anabantoidei</taxon>
        <taxon>Anabantidae</taxon>
        <taxon>Anabas</taxon>
    </lineage>
</organism>
<evidence type="ECO:0000313" key="6">
    <source>
        <dbReference type="Proteomes" id="UP000265040"/>
    </source>
</evidence>
<dbReference type="AlphaFoldDB" id="A0A7N6A229"/>
<dbReference type="Gene3D" id="3.10.100.10">
    <property type="entry name" value="Mannose-Binding Protein A, subunit A"/>
    <property type="match status" value="1"/>
</dbReference>
<feature type="coiled-coil region" evidence="3">
    <location>
        <begin position="7"/>
        <end position="62"/>
    </location>
</feature>
<dbReference type="InterPro" id="IPR033989">
    <property type="entry name" value="CD209-like_CTLD"/>
</dbReference>
<dbReference type="CDD" id="cd03590">
    <property type="entry name" value="CLECT_DC-SIGN_like"/>
    <property type="match status" value="1"/>
</dbReference>
<dbReference type="InterPro" id="IPR016186">
    <property type="entry name" value="C-type_lectin-like/link_sf"/>
</dbReference>
<dbReference type="Proteomes" id="UP000265040">
    <property type="component" value="Chromosome 1"/>
</dbReference>
<dbReference type="Pfam" id="PF00059">
    <property type="entry name" value="Lectin_C"/>
    <property type="match status" value="1"/>
</dbReference>
<evidence type="ECO:0000256" key="1">
    <source>
        <dbReference type="ARBA" id="ARBA00022734"/>
    </source>
</evidence>
<dbReference type="GeneTree" id="ENSGT01020000230338"/>
<evidence type="ECO:0000256" key="2">
    <source>
        <dbReference type="ARBA" id="ARBA00023157"/>
    </source>
</evidence>
<reference evidence="5" key="2">
    <citation type="submission" date="2025-08" db="UniProtKB">
        <authorList>
            <consortium name="Ensembl"/>
        </authorList>
    </citation>
    <scope>IDENTIFICATION</scope>
</reference>
<proteinExistence type="predicted"/>
<keyword evidence="1" id="KW-0430">Lectin</keyword>
<feature type="domain" description="C-type lectin" evidence="4">
    <location>
        <begin position="74"/>
        <end position="188"/>
    </location>
</feature>
<dbReference type="PANTHER" id="PTHR22803">
    <property type="entry name" value="MANNOSE, PHOSPHOLIPASE, LECTIN RECEPTOR RELATED"/>
    <property type="match status" value="1"/>
</dbReference>
<sequence length="193" mass="23085">MEMVKLHNNLTSERNKLQMSYMNLSEEREQLQMSFSNLSEEQDQLQKRFEDITNERNELEKRLLALRSYGWIYFSSSLYYISSSKKSWQQSRADCLQKGADLVIINSHEEQEFIQTFKKLIWIGLTDMESEGKWKWVDGTPLTTSYWDRNEPNGVPDRDEDCAEIKKYDSEQSWNDESCGLERFWICEKLLFQ</sequence>
<dbReference type="InterPro" id="IPR050111">
    <property type="entry name" value="C-type_lectin/snaclec_domain"/>
</dbReference>
<dbReference type="SUPFAM" id="SSF56436">
    <property type="entry name" value="C-type lectin-like"/>
    <property type="match status" value="1"/>
</dbReference>
<evidence type="ECO:0000259" key="4">
    <source>
        <dbReference type="PROSITE" id="PS50041"/>
    </source>
</evidence>
<reference evidence="5" key="1">
    <citation type="submission" date="2021-04" db="EMBL/GenBank/DDBJ databases">
        <authorList>
            <consortium name="Wellcome Sanger Institute Data Sharing"/>
        </authorList>
    </citation>
    <scope>NUCLEOTIDE SEQUENCE [LARGE SCALE GENOMIC DNA]</scope>
</reference>
<dbReference type="Ensembl" id="ENSATET00000038091.2">
    <property type="protein sequence ID" value="ENSATEP00000040936.2"/>
    <property type="gene ID" value="ENSATEG00000027734.2"/>
</dbReference>
<dbReference type="InParanoid" id="A0A7N6A229"/>
<dbReference type="PROSITE" id="PS00615">
    <property type="entry name" value="C_TYPE_LECTIN_1"/>
    <property type="match status" value="1"/>
</dbReference>
<evidence type="ECO:0000313" key="5">
    <source>
        <dbReference type="Ensembl" id="ENSATEP00000040936.2"/>
    </source>
</evidence>
<dbReference type="InterPro" id="IPR001304">
    <property type="entry name" value="C-type_lectin-like"/>
</dbReference>